<proteinExistence type="predicted"/>
<feature type="signal peptide" evidence="1">
    <location>
        <begin position="1"/>
        <end position="19"/>
    </location>
</feature>
<keyword evidence="1" id="KW-0732">Signal</keyword>
<evidence type="ECO:0000313" key="2">
    <source>
        <dbReference type="EMBL" id="KAF2129210.1"/>
    </source>
</evidence>
<protein>
    <submittedName>
        <fullName evidence="2">Uncharacterized protein</fullName>
    </submittedName>
</protein>
<organism evidence="2 3">
    <name type="scientific">Dothidotthia symphoricarpi CBS 119687</name>
    <dbReference type="NCBI Taxonomy" id="1392245"/>
    <lineage>
        <taxon>Eukaryota</taxon>
        <taxon>Fungi</taxon>
        <taxon>Dikarya</taxon>
        <taxon>Ascomycota</taxon>
        <taxon>Pezizomycotina</taxon>
        <taxon>Dothideomycetes</taxon>
        <taxon>Pleosporomycetidae</taxon>
        <taxon>Pleosporales</taxon>
        <taxon>Dothidotthiaceae</taxon>
        <taxon>Dothidotthia</taxon>
    </lineage>
</organism>
<sequence length="135" mass="15478">MKLFGFLLAVFGLSTIAFANDGKKKKLCEDDKTMCVNRIDLHPMKGVHYTAITICKNEQWIPLLDCDAPTEYCKDASKPFCRKSQVNIKCYPCNKYYQRCIEDCLFFDDKCKNFCTAYVCHHGGERCGGDCYYGC</sequence>
<dbReference type="Proteomes" id="UP000799771">
    <property type="component" value="Unassembled WGS sequence"/>
</dbReference>
<gene>
    <name evidence="2" type="ORF">P153DRAFT_385429</name>
</gene>
<evidence type="ECO:0000256" key="1">
    <source>
        <dbReference type="SAM" id="SignalP"/>
    </source>
</evidence>
<dbReference type="EMBL" id="ML977506">
    <property type="protein sequence ID" value="KAF2129210.1"/>
    <property type="molecule type" value="Genomic_DNA"/>
</dbReference>
<feature type="chain" id="PRO_5025527962" evidence="1">
    <location>
        <begin position="20"/>
        <end position="135"/>
    </location>
</feature>
<reference evidence="2" key="1">
    <citation type="journal article" date="2020" name="Stud. Mycol.">
        <title>101 Dothideomycetes genomes: a test case for predicting lifestyles and emergence of pathogens.</title>
        <authorList>
            <person name="Haridas S."/>
            <person name="Albert R."/>
            <person name="Binder M."/>
            <person name="Bloem J."/>
            <person name="Labutti K."/>
            <person name="Salamov A."/>
            <person name="Andreopoulos B."/>
            <person name="Baker S."/>
            <person name="Barry K."/>
            <person name="Bills G."/>
            <person name="Bluhm B."/>
            <person name="Cannon C."/>
            <person name="Castanera R."/>
            <person name="Culley D."/>
            <person name="Daum C."/>
            <person name="Ezra D."/>
            <person name="Gonzalez J."/>
            <person name="Henrissat B."/>
            <person name="Kuo A."/>
            <person name="Liang C."/>
            <person name="Lipzen A."/>
            <person name="Lutzoni F."/>
            <person name="Magnuson J."/>
            <person name="Mondo S."/>
            <person name="Nolan M."/>
            <person name="Ohm R."/>
            <person name="Pangilinan J."/>
            <person name="Park H.-J."/>
            <person name="Ramirez L."/>
            <person name="Alfaro M."/>
            <person name="Sun H."/>
            <person name="Tritt A."/>
            <person name="Yoshinaga Y."/>
            <person name="Zwiers L.-H."/>
            <person name="Turgeon B."/>
            <person name="Goodwin S."/>
            <person name="Spatafora J."/>
            <person name="Crous P."/>
            <person name="Grigoriev I."/>
        </authorList>
    </citation>
    <scope>NUCLEOTIDE SEQUENCE</scope>
    <source>
        <strain evidence="2">CBS 119687</strain>
    </source>
</reference>
<keyword evidence="3" id="KW-1185">Reference proteome</keyword>
<evidence type="ECO:0000313" key="3">
    <source>
        <dbReference type="Proteomes" id="UP000799771"/>
    </source>
</evidence>
<dbReference type="GeneID" id="54410859"/>
<name>A0A6A6ABL3_9PLEO</name>
<dbReference type="AlphaFoldDB" id="A0A6A6ABL3"/>
<dbReference type="RefSeq" id="XP_033523599.1">
    <property type="nucleotide sequence ID" value="XM_033670427.1"/>
</dbReference>
<accession>A0A6A6ABL3</accession>